<evidence type="ECO:0000313" key="1">
    <source>
        <dbReference type="EMBL" id="KAI4348053.1"/>
    </source>
</evidence>
<evidence type="ECO:0000313" key="2">
    <source>
        <dbReference type="Proteomes" id="UP000828941"/>
    </source>
</evidence>
<protein>
    <submittedName>
        <fullName evidence="1">Uncharacterized protein</fullName>
    </submittedName>
</protein>
<gene>
    <name evidence="1" type="ORF">L6164_008814</name>
</gene>
<organism evidence="1 2">
    <name type="scientific">Bauhinia variegata</name>
    <name type="common">Purple orchid tree</name>
    <name type="synonym">Phanera variegata</name>
    <dbReference type="NCBI Taxonomy" id="167791"/>
    <lineage>
        <taxon>Eukaryota</taxon>
        <taxon>Viridiplantae</taxon>
        <taxon>Streptophyta</taxon>
        <taxon>Embryophyta</taxon>
        <taxon>Tracheophyta</taxon>
        <taxon>Spermatophyta</taxon>
        <taxon>Magnoliopsida</taxon>
        <taxon>eudicotyledons</taxon>
        <taxon>Gunneridae</taxon>
        <taxon>Pentapetalae</taxon>
        <taxon>rosids</taxon>
        <taxon>fabids</taxon>
        <taxon>Fabales</taxon>
        <taxon>Fabaceae</taxon>
        <taxon>Cercidoideae</taxon>
        <taxon>Cercideae</taxon>
        <taxon>Bauhiniinae</taxon>
        <taxon>Bauhinia</taxon>
    </lineage>
</organism>
<accession>A0ACB9PI55</accession>
<comment type="caution">
    <text evidence="1">The sequence shown here is derived from an EMBL/GenBank/DDBJ whole genome shotgun (WGS) entry which is preliminary data.</text>
</comment>
<proteinExistence type="predicted"/>
<dbReference type="Proteomes" id="UP000828941">
    <property type="component" value="Chromosome 4"/>
</dbReference>
<reference evidence="1 2" key="1">
    <citation type="journal article" date="2022" name="DNA Res.">
        <title>Chromosomal-level genome assembly of the orchid tree Bauhinia variegata (Leguminosae; Cercidoideae) supports the allotetraploid origin hypothesis of Bauhinia.</title>
        <authorList>
            <person name="Zhong Y."/>
            <person name="Chen Y."/>
            <person name="Zheng D."/>
            <person name="Pang J."/>
            <person name="Liu Y."/>
            <person name="Luo S."/>
            <person name="Meng S."/>
            <person name="Qian L."/>
            <person name="Wei D."/>
            <person name="Dai S."/>
            <person name="Zhou R."/>
        </authorList>
    </citation>
    <scope>NUCLEOTIDE SEQUENCE [LARGE SCALE GENOMIC DNA]</scope>
    <source>
        <strain evidence="1">BV-YZ2020</strain>
    </source>
</reference>
<keyword evidence="2" id="KW-1185">Reference proteome</keyword>
<dbReference type="EMBL" id="CM039429">
    <property type="protein sequence ID" value="KAI4348053.1"/>
    <property type="molecule type" value="Genomic_DNA"/>
</dbReference>
<sequence>MVALIEMYSRCGCLEDARKVFDRMKFRDVVSWTSLISAYGMTGQGGTAVPLFSKMQDSGLNPDSIALVAILSACSHSGLLDEGKYYFKQMTNDYKITPRIEHFACMVDLLGRAGQVDEAYNFIKKMPMEPNERVWGALLSACRIYSNMVIGLLAADSLFQLVPEQSGYYVLLSNIYAKAEDKECHLTVHSEKLAIVFAILNTQPGTPIRITKNLRVCGDCHIAAKLISKIVPREIVVRDTNRFHHFKDGAKTYILQLAYRQLTVLLRSIKCDPVEIAAS</sequence>
<name>A0ACB9PI55_BAUVA</name>